<accession>A0AA88D5N0</accession>
<dbReference type="Gramene" id="FCD_00001756-RA">
    <property type="protein sequence ID" value="FCD_00001756-RA:cds"/>
    <property type="gene ID" value="FCD_00001756"/>
</dbReference>
<keyword evidence="2" id="KW-1185">Reference proteome</keyword>
<reference evidence="1" key="1">
    <citation type="submission" date="2023-07" db="EMBL/GenBank/DDBJ databases">
        <title>draft genome sequence of fig (Ficus carica).</title>
        <authorList>
            <person name="Takahashi T."/>
            <person name="Nishimura K."/>
        </authorList>
    </citation>
    <scope>NUCLEOTIDE SEQUENCE</scope>
</reference>
<dbReference type="AlphaFoldDB" id="A0AA88D5N0"/>
<sequence>MASMNIELHMWINNVTFDNGESEVSWAIFRGSSRTRKCREREREKAHDKKKVDSKIQVWAVADCRRRWIMPTKQA</sequence>
<gene>
    <name evidence="1" type="ORF">TIFTF001_011753</name>
</gene>
<comment type="caution">
    <text evidence="1">The sequence shown here is derived from an EMBL/GenBank/DDBJ whole genome shotgun (WGS) entry which is preliminary data.</text>
</comment>
<dbReference type="Proteomes" id="UP001187192">
    <property type="component" value="Unassembled WGS sequence"/>
</dbReference>
<protein>
    <submittedName>
        <fullName evidence="1">Uncharacterized protein</fullName>
    </submittedName>
</protein>
<evidence type="ECO:0000313" key="1">
    <source>
        <dbReference type="EMBL" id="GMN42537.1"/>
    </source>
</evidence>
<organism evidence="1 2">
    <name type="scientific">Ficus carica</name>
    <name type="common">Common fig</name>
    <dbReference type="NCBI Taxonomy" id="3494"/>
    <lineage>
        <taxon>Eukaryota</taxon>
        <taxon>Viridiplantae</taxon>
        <taxon>Streptophyta</taxon>
        <taxon>Embryophyta</taxon>
        <taxon>Tracheophyta</taxon>
        <taxon>Spermatophyta</taxon>
        <taxon>Magnoliopsida</taxon>
        <taxon>eudicotyledons</taxon>
        <taxon>Gunneridae</taxon>
        <taxon>Pentapetalae</taxon>
        <taxon>rosids</taxon>
        <taxon>fabids</taxon>
        <taxon>Rosales</taxon>
        <taxon>Moraceae</taxon>
        <taxon>Ficeae</taxon>
        <taxon>Ficus</taxon>
    </lineage>
</organism>
<dbReference type="EMBL" id="BTGU01000014">
    <property type="protein sequence ID" value="GMN42537.1"/>
    <property type="molecule type" value="Genomic_DNA"/>
</dbReference>
<name>A0AA88D5N0_FICCA</name>
<proteinExistence type="predicted"/>
<evidence type="ECO:0000313" key="2">
    <source>
        <dbReference type="Proteomes" id="UP001187192"/>
    </source>
</evidence>